<keyword evidence="4" id="KW-1185">Reference proteome</keyword>
<keyword evidence="2" id="KW-0812">Transmembrane</keyword>
<feature type="transmembrane region" description="Helical" evidence="2">
    <location>
        <begin position="263"/>
        <end position="286"/>
    </location>
</feature>
<accession>A0ABS9L105</accession>
<dbReference type="Pfam" id="PF04203">
    <property type="entry name" value="Sortase"/>
    <property type="match status" value="1"/>
</dbReference>
<evidence type="ECO:0000256" key="1">
    <source>
        <dbReference type="ARBA" id="ARBA00022801"/>
    </source>
</evidence>
<protein>
    <submittedName>
        <fullName evidence="3">Sortase</fullName>
    </submittedName>
</protein>
<feature type="transmembrane region" description="Helical" evidence="2">
    <location>
        <begin position="239"/>
        <end position="256"/>
    </location>
</feature>
<reference evidence="3" key="1">
    <citation type="submission" date="2022-01" db="EMBL/GenBank/DDBJ databases">
        <authorList>
            <person name="Jo J.-H."/>
            <person name="Im W.-T."/>
        </authorList>
    </citation>
    <scope>NUCLEOTIDE SEQUENCE</scope>
    <source>
        <strain evidence="3">I2-34</strain>
    </source>
</reference>
<evidence type="ECO:0000313" key="3">
    <source>
        <dbReference type="EMBL" id="MCG2620351.1"/>
    </source>
</evidence>
<dbReference type="RefSeq" id="WP_237817457.1">
    <property type="nucleotide sequence ID" value="NZ_JAKLTQ010000001.1"/>
</dbReference>
<organism evidence="3 4">
    <name type="scientific">Arthrobacter hankyongi</name>
    <dbReference type="NCBI Taxonomy" id="2904801"/>
    <lineage>
        <taxon>Bacteria</taxon>
        <taxon>Bacillati</taxon>
        <taxon>Actinomycetota</taxon>
        <taxon>Actinomycetes</taxon>
        <taxon>Micrococcales</taxon>
        <taxon>Micrococcaceae</taxon>
        <taxon>Arthrobacter</taxon>
    </lineage>
</organism>
<gene>
    <name evidence="3" type="ORF">LVY72_00310</name>
</gene>
<dbReference type="Proteomes" id="UP001165368">
    <property type="component" value="Unassembled WGS sequence"/>
</dbReference>
<evidence type="ECO:0000313" key="4">
    <source>
        <dbReference type="Proteomes" id="UP001165368"/>
    </source>
</evidence>
<dbReference type="InterPro" id="IPR005754">
    <property type="entry name" value="Sortase"/>
</dbReference>
<dbReference type="InterPro" id="IPR023365">
    <property type="entry name" value="Sortase_dom-sf"/>
</dbReference>
<feature type="transmembrane region" description="Helical" evidence="2">
    <location>
        <begin position="12"/>
        <end position="36"/>
    </location>
</feature>
<keyword evidence="2" id="KW-1133">Transmembrane helix</keyword>
<proteinExistence type="predicted"/>
<keyword evidence="1" id="KW-0378">Hydrolase</keyword>
<dbReference type="Gene3D" id="2.40.260.10">
    <property type="entry name" value="Sortase"/>
    <property type="match status" value="1"/>
</dbReference>
<name>A0ABS9L105_9MICC</name>
<evidence type="ECO:0000256" key="2">
    <source>
        <dbReference type="SAM" id="Phobius"/>
    </source>
</evidence>
<comment type="caution">
    <text evidence="3">The sequence shown here is derived from an EMBL/GenBank/DDBJ whole genome shotgun (WGS) entry which is preliminary data.</text>
</comment>
<sequence length="290" mass="30373">MSAHSYTAPAPWRTVTALALLMLAVVIIGQVLNIVLVSSLQHANAQTRLYDELRLSLSEGSAPLAPVDAEGRPVVPGTPLALLTIDSLGIREVVVEGTAAGQTMLGVGHRRDTPLPGQPGTSVLMGRSGAYGGVFRNLDKLAPGSRFNVVTGQGTAEYEVIGLRRAGDIAPPALAADEGRLTLTTAAGVPYLPDDVLRADAKLVSKPFARAGQAFAPGSLPEAERALGQDTGNLSTTALTLQLLILSVAAGLWAWFRWGKREAWLVFLPVLAAVSVAAGTQFNYLLPNLL</sequence>
<keyword evidence="2" id="KW-0472">Membrane</keyword>
<dbReference type="EMBL" id="JAKLTQ010000001">
    <property type="protein sequence ID" value="MCG2620351.1"/>
    <property type="molecule type" value="Genomic_DNA"/>
</dbReference>
<dbReference type="SUPFAM" id="SSF63817">
    <property type="entry name" value="Sortase"/>
    <property type="match status" value="1"/>
</dbReference>